<dbReference type="VEuPathDB" id="FungiDB:VP01_983g7"/>
<evidence type="ECO:0000313" key="7">
    <source>
        <dbReference type="EMBL" id="KNZ43818.1"/>
    </source>
</evidence>
<name>A0A0L6U5N5_9BASI</name>
<protein>
    <recommendedName>
        <fullName evidence="4">Nucleolar protein 16</fullName>
    </recommendedName>
</protein>
<comment type="function">
    <text evidence="1">Involved in the biogenesis of the 60S ribosomal subunit.</text>
</comment>
<proteinExistence type="inferred from homology"/>
<dbReference type="PANTHER" id="PTHR13243">
    <property type="entry name" value="HSPC111 PROTEIN-RELATED"/>
    <property type="match status" value="1"/>
</dbReference>
<accession>A0A0L6U5N5</accession>
<evidence type="ECO:0000256" key="4">
    <source>
        <dbReference type="ARBA" id="ARBA00015522"/>
    </source>
</evidence>
<organism evidence="7 8">
    <name type="scientific">Puccinia sorghi</name>
    <dbReference type="NCBI Taxonomy" id="27349"/>
    <lineage>
        <taxon>Eukaryota</taxon>
        <taxon>Fungi</taxon>
        <taxon>Dikarya</taxon>
        <taxon>Basidiomycota</taxon>
        <taxon>Pucciniomycotina</taxon>
        <taxon>Pucciniomycetes</taxon>
        <taxon>Pucciniales</taxon>
        <taxon>Pucciniaceae</taxon>
        <taxon>Puccinia</taxon>
    </lineage>
</organism>
<dbReference type="Proteomes" id="UP000037035">
    <property type="component" value="Unassembled WGS sequence"/>
</dbReference>
<dbReference type="GO" id="GO:0042273">
    <property type="term" value="P:ribosomal large subunit biogenesis"/>
    <property type="evidence" value="ECO:0007669"/>
    <property type="project" value="TreeGrafter"/>
</dbReference>
<comment type="caution">
    <text evidence="7">The sequence shown here is derived from an EMBL/GenBank/DDBJ whole genome shotgun (WGS) entry which is preliminary data.</text>
</comment>
<dbReference type="Pfam" id="PF09420">
    <property type="entry name" value="Nop16"/>
    <property type="match status" value="1"/>
</dbReference>
<evidence type="ECO:0000256" key="3">
    <source>
        <dbReference type="ARBA" id="ARBA00008479"/>
    </source>
</evidence>
<reference evidence="7 8" key="1">
    <citation type="submission" date="2015-08" db="EMBL/GenBank/DDBJ databases">
        <title>Next Generation Sequencing and Analysis of the Genome of Puccinia sorghi L Schw, the Causal Agent of Maize Common Rust.</title>
        <authorList>
            <person name="Rochi L."/>
            <person name="Burguener G."/>
            <person name="Darino M."/>
            <person name="Turjanski A."/>
            <person name="Kreff E."/>
            <person name="Dieguez M.J."/>
            <person name="Sacco F."/>
        </authorList>
    </citation>
    <scope>NUCLEOTIDE SEQUENCE [LARGE SCALE GENOMIC DNA]</scope>
    <source>
        <strain evidence="7 8">RO10H11247</strain>
    </source>
</reference>
<dbReference type="STRING" id="27349.A0A0L6U5N5"/>
<keyword evidence="8" id="KW-1185">Reference proteome</keyword>
<evidence type="ECO:0000256" key="2">
    <source>
        <dbReference type="ARBA" id="ARBA00004604"/>
    </source>
</evidence>
<feature type="compositionally biased region" description="Basic residues" evidence="6">
    <location>
        <begin position="1"/>
        <end position="17"/>
    </location>
</feature>
<feature type="region of interest" description="Disordered" evidence="6">
    <location>
        <begin position="1"/>
        <end position="49"/>
    </location>
</feature>
<gene>
    <name evidence="7" type="ORF">VP01_983g7</name>
</gene>
<evidence type="ECO:0000256" key="5">
    <source>
        <dbReference type="ARBA" id="ARBA00023242"/>
    </source>
</evidence>
<comment type="similarity">
    <text evidence="3">Belongs to the NOP16 family.</text>
</comment>
<dbReference type="OrthoDB" id="285729at2759"/>
<keyword evidence="5" id="KW-0539">Nucleus</keyword>
<evidence type="ECO:0000256" key="6">
    <source>
        <dbReference type="SAM" id="MobiDB-lite"/>
    </source>
</evidence>
<evidence type="ECO:0000256" key="1">
    <source>
        <dbReference type="ARBA" id="ARBA00002889"/>
    </source>
</evidence>
<dbReference type="AlphaFoldDB" id="A0A0L6U5N5"/>
<evidence type="ECO:0000313" key="8">
    <source>
        <dbReference type="Proteomes" id="UP000037035"/>
    </source>
</evidence>
<dbReference type="PANTHER" id="PTHR13243:SF1">
    <property type="entry name" value="NUCLEOLAR PROTEIN 16"/>
    <property type="match status" value="1"/>
</dbReference>
<comment type="subcellular location">
    <subcellularLocation>
        <location evidence="2">Nucleus</location>
        <location evidence="2">Nucleolus</location>
    </subcellularLocation>
</comment>
<dbReference type="InterPro" id="IPR019002">
    <property type="entry name" value="Ribosome_biogenesis_Nop16"/>
</dbReference>
<sequence>MANPRQRRKARSGKPKARLSQQANKKQKKVTPRNIPGVLSGSYERRETPRQNYRRLGLLSGKLAPRLAGGIEKETELKNGWLARFKKTDEFQLLRNDHDDDSQCSDMPQNSAPDSPPDPPQKLAKGEGRIVRDPAGNIVKVIIGDEDPIELLPTPDNHDRPAKILLPRQQPSSSTTPWGLPLPATSYDLPPSTDLPANPPAQGIAYHNPRLGCVAPKSEFVQALEKLSKERTRTYTESMKQKQHVSAHQTVWLEALIRKHGGPHNTVAMARDRQLNRDQKTEGEIRRLIAKLNHH</sequence>
<feature type="compositionally biased region" description="Polar residues" evidence="6">
    <location>
        <begin position="104"/>
        <end position="113"/>
    </location>
</feature>
<dbReference type="EMBL" id="LAVV01015536">
    <property type="protein sequence ID" value="KNZ43818.1"/>
    <property type="molecule type" value="Genomic_DNA"/>
</dbReference>
<feature type="region of interest" description="Disordered" evidence="6">
    <location>
        <begin position="97"/>
        <end position="130"/>
    </location>
</feature>
<dbReference type="GO" id="GO:0005730">
    <property type="term" value="C:nucleolus"/>
    <property type="evidence" value="ECO:0007669"/>
    <property type="project" value="UniProtKB-SubCell"/>
</dbReference>